<dbReference type="AlphaFoldDB" id="A0A0D2B6K2"/>
<dbReference type="EMBL" id="KN847534">
    <property type="protein sequence ID" value="KIW06869.1"/>
    <property type="molecule type" value="Genomic_DNA"/>
</dbReference>
<evidence type="ECO:0000259" key="2">
    <source>
        <dbReference type="Pfam" id="PF16862"/>
    </source>
</evidence>
<dbReference type="InterPro" id="IPR017853">
    <property type="entry name" value="GH"/>
</dbReference>
<dbReference type="Gene3D" id="2.60.40.1180">
    <property type="entry name" value="Golgi alpha-mannosidase II"/>
    <property type="match status" value="1"/>
</dbReference>
<dbReference type="PANTHER" id="PTHR36183">
    <property type="entry name" value="BETA-GLUCURONIDASE"/>
    <property type="match status" value="1"/>
</dbReference>
<dbReference type="HOGENOM" id="CLU_022148_1_0_1"/>
<keyword evidence="1" id="KW-0732">Signal</keyword>
<feature type="domain" description="Beta-glucuronidase C-terminal" evidence="2">
    <location>
        <begin position="414"/>
        <end position="516"/>
    </location>
</feature>
<keyword evidence="4" id="KW-1185">Reference proteome</keyword>
<dbReference type="PANTHER" id="PTHR36183:SF2">
    <property type="entry name" value="BETA-GLUCURONIDASE C-TERMINAL DOMAIN-CONTAINING PROTEIN"/>
    <property type="match status" value="1"/>
</dbReference>
<accession>A0A0D2B6K2</accession>
<dbReference type="Gene3D" id="3.20.20.80">
    <property type="entry name" value="Glycosidases"/>
    <property type="match status" value="1"/>
</dbReference>
<evidence type="ECO:0000313" key="3">
    <source>
        <dbReference type="EMBL" id="KIW06869.1"/>
    </source>
</evidence>
<dbReference type="InterPro" id="IPR031728">
    <property type="entry name" value="GlcAase_C"/>
</dbReference>
<reference evidence="3 4" key="1">
    <citation type="submission" date="2015-01" db="EMBL/GenBank/DDBJ databases">
        <title>The Genome Sequence of Ochroconis gallopava CBS43764.</title>
        <authorList>
            <consortium name="The Broad Institute Genomics Platform"/>
            <person name="Cuomo C."/>
            <person name="de Hoog S."/>
            <person name="Gorbushina A."/>
            <person name="Stielow B."/>
            <person name="Teixiera M."/>
            <person name="Abouelleil A."/>
            <person name="Chapman S.B."/>
            <person name="Priest M."/>
            <person name="Young S.K."/>
            <person name="Wortman J."/>
            <person name="Nusbaum C."/>
            <person name="Birren B."/>
        </authorList>
    </citation>
    <scope>NUCLEOTIDE SEQUENCE [LARGE SCALE GENOMIC DNA]</scope>
    <source>
        <strain evidence="3 4">CBS 43764</strain>
    </source>
</reference>
<evidence type="ECO:0000313" key="4">
    <source>
        <dbReference type="Proteomes" id="UP000053259"/>
    </source>
</evidence>
<gene>
    <name evidence="3" type="ORF">PV09_02545</name>
</gene>
<dbReference type="OrthoDB" id="2831684at2759"/>
<feature type="signal peptide" evidence="1">
    <location>
        <begin position="1"/>
        <end position="20"/>
    </location>
</feature>
<protein>
    <recommendedName>
        <fullName evidence="2">Beta-glucuronidase C-terminal domain-containing protein</fullName>
    </recommendedName>
</protein>
<evidence type="ECO:0000256" key="1">
    <source>
        <dbReference type="SAM" id="SignalP"/>
    </source>
</evidence>
<dbReference type="InterPro" id="IPR052974">
    <property type="entry name" value="GH79_Enzymes"/>
</dbReference>
<dbReference type="Proteomes" id="UP000053259">
    <property type="component" value="Unassembled WGS sequence"/>
</dbReference>
<feature type="chain" id="PRO_5002238931" description="Beta-glucuronidase C-terminal domain-containing protein" evidence="1">
    <location>
        <begin position="21"/>
        <end position="572"/>
    </location>
</feature>
<name>A0A0D2B6K2_9PEZI</name>
<dbReference type="Pfam" id="PF16862">
    <property type="entry name" value="Glyco_hydro_79C"/>
    <property type="match status" value="1"/>
</dbReference>
<dbReference type="VEuPathDB" id="FungiDB:PV09_02545"/>
<dbReference type="GeneID" id="27310518"/>
<dbReference type="RefSeq" id="XP_016216738.1">
    <property type="nucleotide sequence ID" value="XM_016355602.1"/>
</dbReference>
<dbReference type="InterPro" id="IPR013780">
    <property type="entry name" value="Glyco_hydro_b"/>
</dbReference>
<proteinExistence type="predicted"/>
<organism evidence="3 4">
    <name type="scientific">Verruconis gallopava</name>
    <dbReference type="NCBI Taxonomy" id="253628"/>
    <lineage>
        <taxon>Eukaryota</taxon>
        <taxon>Fungi</taxon>
        <taxon>Dikarya</taxon>
        <taxon>Ascomycota</taxon>
        <taxon>Pezizomycotina</taxon>
        <taxon>Dothideomycetes</taxon>
        <taxon>Pleosporomycetidae</taxon>
        <taxon>Venturiales</taxon>
        <taxon>Sympoventuriaceae</taxon>
        <taxon>Verruconis</taxon>
    </lineage>
</organism>
<dbReference type="SUPFAM" id="SSF51445">
    <property type="entry name" value="(Trans)glycosidases"/>
    <property type="match status" value="1"/>
</dbReference>
<dbReference type="InParanoid" id="A0A0D2B6K2"/>
<sequence length="572" mass="60690">MELRLPVALILLSFATSTYAQTISPASSASGAGASGPLDPSFAGFGIEPSNIFSFTGGSSANELSVNLLQNLADYSGAPPHIRLGGNTGDYMVYNSSYTSYDFQTNGNNIYSSSYLTFGDALFKAINRFPTGTPITFGLNLAYEESDYIANIVREAQAVLDNIGHLTLYSFEIGNEPDLYAKNGFRQGAWDGQIYTQEFLERASAISEQVLKPAGYKEQFFESPATASTIGTTFTIDDLVSYGITKGTNGSGNLVSGWNQHDYFYFVDVSTYGLTLDHLMELSNTESQFAYWVTEVTAGLATGLPYYLREMASAGPTGLPNISNTFGAALWTLNFFCYAATLNISSVEMHMTDNSYAAAWMPISRPNSPTGVRPSYYAFAAMAQLIGSGNGTTQIAAVTPSGLPSEYTTYVRSYAAYTGSSLSAVVIINGMQANISTTNKGGVTFELKNLPAGQELYISELTADGADATAGTTWNGISFEDSDNGTPKTVNKTISTITISNSGTASVYVRDSQAVIANIGFQLGTRDVTVAGGTSPSTKKPSLATSTGQGAKNAVLLALLITAALAVFDFQC</sequence>